<feature type="region of interest" description="Disordered" evidence="2">
    <location>
        <begin position="33"/>
        <end position="53"/>
    </location>
</feature>
<keyword evidence="1" id="KW-0862">Zinc</keyword>
<keyword evidence="1" id="KW-0863">Zinc-finger</keyword>
<dbReference type="SMART" id="SM00355">
    <property type="entry name" value="ZnF_C2H2"/>
    <property type="match status" value="1"/>
</dbReference>
<sequence length="53" mass="6388">MNHHRPSFNTLFSCGFCTKKFNSRFELNQHILNDHNDEQHDVKSDWQPNEKKS</sequence>
<keyword evidence="1" id="KW-0479">Metal-binding</keyword>
<evidence type="ECO:0000313" key="5">
    <source>
        <dbReference type="Proteomes" id="UP000676336"/>
    </source>
</evidence>
<proteinExistence type="predicted"/>
<evidence type="ECO:0000259" key="3">
    <source>
        <dbReference type="PROSITE" id="PS50157"/>
    </source>
</evidence>
<dbReference type="PROSITE" id="PS00028">
    <property type="entry name" value="ZINC_FINGER_C2H2_1"/>
    <property type="match status" value="1"/>
</dbReference>
<dbReference type="GO" id="GO:0008270">
    <property type="term" value="F:zinc ion binding"/>
    <property type="evidence" value="ECO:0007669"/>
    <property type="project" value="UniProtKB-KW"/>
</dbReference>
<dbReference type="InterPro" id="IPR013087">
    <property type="entry name" value="Znf_C2H2_type"/>
</dbReference>
<dbReference type="Proteomes" id="UP000676336">
    <property type="component" value="Unassembled WGS sequence"/>
</dbReference>
<evidence type="ECO:0000256" key="2">
    <source>
        <dbReference type="SAM" id="MobiDB-lite"/>
    </source>
</evidence>
<dbReference type="AlphaFoldDB" id="A0A8S3IEM9"/>
<feature type="non-terminal residue" evidence="4">
    <location>
        <position position="53"/>
    </location>
</feature>
<organism evidence="4 5">
    <name type="scientific">Rotaria magnacalcarata</name>
    <dbReference type="NCBI Taxonomy" id="392030"/>
    <lineage>
        <taxon>Eukaryota</taxon>
        <taxon>Metazoa</taxon>
        <taxon>Spiralia</taxon>
        <taxon>Gnathifera</taxon>
        <taxon>Rotifera</taxon>
        <taxon>Eurotatoria</taxon>
        <taxon>Bdelloidea</taxon>
        <taxon>Philodinida</taxon>
        <taxon>Philodinidae</taxon>
        <taxon>Rotaria</taxon>
    </lineage>
</organism>
<protein>
    <recommendedName>
        <fullName evidence="3">C2H2-type domain-containing protein</fullName>
    </recommendedName>
</protein>
<feature type="domain" description="C2H2-type" evidence="3">
    <location>
        <begin position="12"/>
        <end position="40"/>
    </location>
</feature>
<dbReference type="EMBL" id="CAJOBI010330235">
    <property type="protein sequence ID" value="CAF5197322.1"/>
    <property type="molecule type" value="Genomic_DNA"/>
</dbReference>
<dbReference type="PROSITE" id="PS50157">
    <property type="entry name" value="ZINC_FINGER_C2H2_2"/>
    <property type="match status" value="1"/>
</dbReference>
<accession>A0A8S3IEM9</accession>
<evidence type="ECO:0000256" key="1">
    <source>
        <dbReference type="PROSITE-ProRule" id="PRU00042"/>
    </source>
</evidence>
<dbReference type="Gene3D" id="3.30.160.60">
    <property type="entry name" value="Classic Zinc Finger"/>
    <property type="match status" value="1"/>
</dbReference>
<reference evidence="4" key="1">
    <citation type="submission" date="2021-02" db="EMBL/GenBank/DDBJ databases">
        <authorList>
            <person name="Nowell W R."/>
        </authorList>
    </citation>
    <scope>NUCLEOTIDE SEQUENCE</scope>
</reference>
<name>A0A8S3IEM9_9BILA</name>
<evidence type="ECO:0000313" key="4">
    <source>
        <dbReference type="EMBL" id="CAF5197322.1"/>
    </source>
</evidence>
<comment type="caution">
    <text evidence="4">The sequence shown here is derived from an EMBL/GenBank/DDBJ whole genome shotgun (WGS) entry which is preliminary data.</text>
</comment>
<gene>
    <name evidence="4" type="ORF">SMN809_LOCUS74465</name>
</gene>
<dbReference type="InterPro" id="IPR036236">
    <property type="entry name" value="Znf_C2H2_sf"/>
</dbReference>
<dbReference type="SUPFAM" id="SSF57667">
    <property type="entry name" value="beta-beta-alpha zinc fingers"/>
    <property type="match status" value="1"/>
</dbReference>